<organism evidence="2 3">
    <name type="scientific">Glycomyces harbinensis</name>
    <dbReference type="NCBI Taxonomy" id="58114"/>
    <lineage>
        <taxon>Bacteria</taxon>
        <taxon>Bacillati</taxon>
        <taxon>Actinomycetota</taxon>
        <taxon>Actinomycetes</taxon>
        <taxon>Glycomycetales</taxon>
        <taxon>Glycomycetaceae</taxon>
        <taxon>Glycomyces</taxon>
    </lineage>
</organism>
<evidence type="ECO:0000256" key="1">
    <source>
        <dbReference type="SAM" id="MobiDB-lite"/>
    </source>
</evidence>
<dbReference type="OrthoDB" id="9780430at2"/>
<dbReference type="Proteomes" id="UP000198949">
    <property type="component" value="Unassembled WGS sequence"/>
</dbReference>
<dbReference type="InterPro" id="IPR039556">
    <property type="entry name" value="ICL/PEPM"/>
</dbReference>
<dbReference type="PANTHER" id="PTHR42905">
    <property type="entry name" value="PHOSPHOENOLPYRUVATE CARBOXYLASE"/>
    <property type="match status" value="1"/>
</dbReference>
<dbReference type="CDD" id="cd00377">
    <property type="entry name" value="ICL_PEPM"/>
    <property type="match status" value="1"/>
</dbReference>
<reference evidence="3" key="1">
    <citation type="submission" date="2016-10" db="EMBL/GenBank/DDBJ databases">
        <authorList>
            <person name="Varghese N."/>
            <person name="Submissions S."/>
        </authorList>
    </citation>
    <scope>NUCLEOTIDE SEQUENCE [LARGE SCALE GENOMIC DNA]</scope>
    <source>
        <strain evidence="3">CGMCC 4.3516</strain>
    </source>
</reference>
<dbReference type="SUPFAM" id="SSF51621">
    <property type="entry name" value="Phosphoenolpyruvate/pyruvate domain"/>
    <property type="match status" value="1"/>
</dbReference>
<dbReference type="EMBL" id="FNAD01000011">
    <property type="protein sequence ID" value="SDE02997.1"/>
    <property type="molecule type" value="Genomic_DNA"/>
</dbReference>
<dbReference type="AlphaFoldDB" id="A0A1G6ZL56"/>
<dbReference type="Gene3D" id="6.10.250.2750">
    <property type="match status" value="1"/>
</dbReference>
<dbReference type="Pfam" id="PF13714">
    <property type="entry name" value="PEP_mutase"/>
    <property type="match status" value="1"/>
</dbReference>
<accession>A0A1G6ZL56</accession>
<protein>
    <submittedName>
        <fullName evidence="2">2-Methylisocitrate lyase, PEP mutase family</fullName>
    </submittedName>
</protein>
<dbReference type="Gene3D" id="3.20.20.60">
    <property type="entry name" value="Phosphoenolpyruvate-binding domains"/>
    <property type="match status" value="1"/>
</dbReference>
<dbReference type="InterPro" id="IPR015813">
    <property type="entry name" value="Pyrv/PenolPyrv_kinase-like_dom"/>
</dbReference>
<dbReference type="RefSeq" id="WP_091038183.1">
    <property type="nucleotide sequence ID" value="NZ_FNAD01000011.1"/>
</dbReference>
<keyword evidence="2" id="KW-0456">Lyase</keyword>
<gene>
    <name evidence="2" type="ORF">SAMN05216270_11154</name>
</gene>
<sequence length="289" mass="30251">MVADRFDSNENDARSGSAQRRRGEAFARLHADDGPFVIPNPWDAGTAKILHTMGFSALATTSGGLASALGQVDRRAEVTLEDTLANARLIAAATPLPVTVDLEDGFGPSPESVADAIALAASTGAVGGSIEDATGRDDEPIRPFGESVERIAAAVEAARALDFPFTLTARAENFLYGRPDLDDTIARLEAFAEAGADVLYAPALPDAASIRSVCAAVDRPVNVLLGAGHRLTVPELFDLGVRRVSLGSSLSRVALGAFKRAAEELLAKGTCEFNRDALSMADMRALMGE</sequence>
<feature type="region of interest" description="Disordered" evidence="1">
    <location>
        <begin position="1"/>
        <end position="21"/>
    </location>
</feature>
<dbReference type="STRING" id="58114.SAMN05216270_11154"/>
<evidence type="ECO:0000313" key="2">
    <source>
        <dbReference type="EMBL" id="SDE02997.1"/>
    </source>
</evidence>
<keyword evidence="3" id="KW-1185">Reference proteome</keyword>
<dbReference type="InterPro" id="IPR040442">
    <property type="entry name" value="Pyrv_kinase-like_dom_sf"/>
</dbReference>
<feature type="compositionally biased region" description="Basic and acidic residues" evidence="1">
    <location>
        <begin position="1"/>
        <end position="13"/>
    </location>
</feature>
<dbReference type="PANTHER" id="PTHR42905:SF16">
    <property type="entry name" value="CARBOXYPHOSPHONOENOLPYRUVATE PHOSPHONOMUTASE-LIKE PROTEIN (AFU_ORTHOLOGUE AFUA_5G07230)"/>
    <property type="match status" value="1"/>
</dbReference>
<proteinExistence type="predicted"/>
<name>A0A1G6ZL56_9ACTN</name>
<dbReference type="GO" id="GO:0016829">
    <property type="term" value="F:lyase activity"/>
    <property type="evidence" value="ECO:0007669"/>
    <property type="project" value="UniProtKB-KW"/>
</dbReference>
<evidence type="ECO:0000313" key="3">
    <source>
        <dbReference type="Proteomes" id="UP000198949"/>
    </source>
</evidence>